<dbReference type="GO" id="GO:0005737">
    <property type="term" value="C:cytoplasm"/>
    <property type="evidence" value="ECO:0007669"/>
    <property type="project" value="UniProtKB-SubCell"/>
</dbReference>
<keyword evidence="5 10" id="KW-0808">Transferase</keyword>
<comment type="subunit">
    <text evidence="10">Forms a ring-shaped head-to-tail homodimer around DNA.</text>
</comment>
<dbReference type="InterPro" id="IPR001001">
    <property type="entry name" value="DNA_polIII_beta"/>
</dbReference>
<evidence type="ECO:0000259" key="13">
    <source>
        <dbReference type="Pfam" id="PF02768"/>
    </source>
</evidence>
<dbReference type="OrthoDB" id="8421503at2"/>
<organism evidence="14 15">
    <name type="scientific">Buchnera aphidicola subsp. Schlechtendalia chinensis</name>
    <dbReference type="NCBI Taxonomy" id="118110"/>
    <lineage>
        <taxon>Bacteria</taxon>
        <taxon>Pseudomonadati</taxon>
        <taxon>Pseudomonadota</taxon>
        <taxon>Gammaproteobacteria</taxon>
        <taxon>Enterobacterales</taxon>
        <taxon>Erwiniaceae</taxon>
        <taxon>Buchnera</taxon>
    </lineage>
</organism>
<evidence type="ECO:0000256" key="10">
    <source>
        <dbReference type="PIRNR" id="PIRNR000804"/>
    </source>
</evidence>
<sequence length="371" mass="43003">MKFEITKKNLLYSLQKIHGLVIKNISYPILENILIEINNGLLYLTATNLELEIQVKTSKISLYESGTTTVSGKKILSICRKLPDDTNITIILKKSKLKIFSKNSHYSLQTLPSINFPNFKKTKHQIKFSITQTALKNIIFFTQFSMAIQDLRYFLNGLHLEIKNRHLYAIATDGYRMAISKTPLEHPYQYHSVILPRKGIIELLKLLDNSSTLASIEINSNYFQICIDNVTFTSKIIDAKFPKYASIITKRFKKKVIINVLLFKQALSRIIILSNELFQGILIKNDKKKLRITTSNQYDEKACEILEIIYINSDIEISINANYMLDILNVIKQNEICLWIDNFNASIQIRYNYCENKCDYKSIYVLMPLQT</sequence>
<keyword evidence="7 10" id="KW-0235">DNA replication</keyword>
<dbReference type="CDD" id="cd00140">
    <property type="entry name" value="beta_clamp"/>
    <property type="match status" value="1"/>
</dbReference>
<evidence type="ECO:0000259" key="11">
    <source>
        <dbReference type="Pfam" id="PF00712"/>
    </source>
</evidence>
<evidence type="ECO:0000313" key="15">
    <source>
        <dbReference type="Proteomes" id="UP000077654"/>
    </source>
</evidence>
<keyword evidence="15" id="KW-1185">Reference proteome</keyword>
<evidence type="ECO:0000256" key="4">
    <source>
        <dbReference type="ARBA" id="ARBA00022490"/>
    </source>
</evidence>
<dbReference type="NCBIfam" id="TIGR00663">
    <property type="entry name" value="dnan"/>
    <property type="match status" value="1"/>
</dbReference>
<comment type="similarity">
    <text evidence="2 10">Belongs to the beta sliding clamp family.</text>
</comment>
<evidence type="ECO:0000256" key="9">
    <source>
        <dbReference type="ARBA" id="ARBA00023125"/>
    </source>
</evidence>
<dbReference type="InterPro" id="IPR046938">
    <property type="entry name" value="DNA_clamp_sf"/>
</dbReference>
<evidence type="ECO:0000313" key="14">
    <source>
        <dbReference type="EMBL" id="ANF16838.1"/>
    </source>
</evidence>
<dbReference type="SMART" id="SM00480">
    <property type="entry name" value="POL3Bc"/>
    <property type="match status" value="1"/>
</dbReference>
<name>A0A172WCZ7_BUCSC</name>
<feature type="domain" description="DNA polymerase III beta sliding clamp C-terminal" evidence="13">
    <location>
        <begin position="246"/>
        <end position="353"/>
    </location>
</feature>
<evidence type="ECO:0000256" key="1">
    <source>
        <dbReference type="ARBA" id="ARBA00004496"/>
    </source>
</evidence>
<evidence type="ECO:0000256" key="2">
    <source>
        <dbReference type="ARBA" id="ARBA00010752"/>
    </source>
</evidence>
<dbReference type="GO" id="GO:0008408">
    <property type="term" value="F:3'-5' exonuclease activity"/>
    <property type="evidence" value="ECO:0007669"/>
    <property type="project" value="InterPro"/>
</dbReference>
<dbReference type="PANTHER" id="PTHR30478:SF0">
    <property type="entry name" value="BETA SLIDING CLAMP"/>
    <property type="match status" value="1"/>
</dbReference>
<dbReference type="PATRIC" id="fig|118110.3.peg.12"/>
<proteinExistence type="inferred from homology"/>
<dbReference type="InterPro" id="IPR022637">
    <property type="entry name" value="DNA_polIII_beta_cen"/>
</dbReference>
<evidence type="ECO:0000256" key="6">
    <source>
        <dbReference type="ARBA" id="ARBA00022695"/>
    </source>
</evidence>
<evidence type="ECO:0000256" key="5">
    <source>
        <dbReference type="ARBA" id="ARBA00022679"/>
    </source>
</evidence>
<evidence type="ECO:0000256" key="8">
    <source>
        <dbReference type="ARBA" id="ARBA00022932"/>
    </source>
</evidence>
<protein>
    <recommendedName>
        <fullName evidence="3 10">Beta sliding clamp</fullName>
    </recommendedName>
</protein>
<keyword evidence="4 10" id="KW-0963">Cytoplasm</keyword>
<dbReference type="Pfam" id="PF00712">
    <property type="entry name" value="DNA_pol3_beta"/>
    <property type="match status" value="1"/>
</dbReference>
<evidence type="ECO:0000256" key="7">
    <source>
        <dbReference type="ARBA" id="ARBA00022705"/>
    </source>
</evidence>
<dbReference type="Gene3D" id="3.70.10.10">
    <property type="match status" value="1"/>
</dbReference>
<feature type="domain" description="DNA polymerase III beta sliding clamp central" evidence="12">
    <location>
        <begin position="130"/>
        <end position="243"/>
    </location>
</feature>
<reference evidence="14 15" key="1">
    <citation type="submission" date="2015-04" db="EMBL/GenBank/DDBJ databases">
        <title>Buchnera aphidicola assembly.</title>
        <authorList>
            <person name="Zhang Y."/>
        </authorList>
    </citation>
    <scope>NUCLEOTIDE SEQUENCE [LARGE SCALE GENOMIC DNA]</scope>
    <source>
        <strain evidence="14 15">SC</strain>
    </source>
</reference>
<comment type="function">
    <text evidence="10">Confers DNA tethering and processivity to DNA polymerases and other proteins. Acts as a clamp, forming a ring around DNA (a reaction catalyzed by the clamp-loading complex) which diffuses in an ATP-independent manner freely and bidirectionally along dsDNA. Initially characterized for its ability to contact the catalytic subunit of DNA polymerase III (Pol III), a complex, multichain enzyme responsible for most of the replicative synthesis in bacteria; Pol III exhibits 3'-5' exonuclease proofreading activity. The beta chain is required for initiation of replication as well as for processivity of DNA replication.</text>
</comment>
<dbReference type="EMBL" id="CP011299">
    <property type="protein sequence ID" value="ANF16838.1"/>
    <property type="molecule type" value="Genomic_DNA"/>
</dbReference>
<dbReference type="GO" id="GO:0006271">
    <property type="term" value="P:DNA strand elongation involved in DNA replication"/>
    <property type="evidence" value="ECO:0007669"/>
    <property type="project" value="TreeGrafter"/>
</dbReference>
<dbReference type="Proteomes" id="UP000077654">
    <property type="component" value="Chromosome"/>
</dbReference>
<comment type="subcellular location">
    <subcellularLocation>
        <location evidence="1 10">Cytoplasm</location>
    </subcellularLocation>
</comment>
<dbReference type="RefSeq" id="WP_075473729.1">
    <property type="nucleotide sequence ID" value="NZ_CP011299.1"/>
</dbReference>
<accession>A0A172WCZ7</accession>
<keyword evidence="8 10" id="KW-0239">DNA-directed DNA polymerase</keyword>
<dbReference type="SUPFAM" id="SSF55979">
    <property type="entry name" value="DNA clamp"/>
    <property type="match status" value="3"/>
</dbReference>
<dbReference type="GO" id="GO:0009360">
    <property type="term" value="C:DNA polymerase III complex"/>
    <property type="evidence" value="ECO:0007669"/>
    <property type="project" value="InterPro"/>
</dbReference>
<dbReference type="Pfam" id="PF02767">
    <property type="entry name" value="DNA_pol3_beta_2"/>
    <property type="match status" value="1"/>
</dbReference>
<dbReference type="Gene3D" id="3.10.150.10">
    <property type="entry name" value="DNA Polymerase III, subunit A, domain 2"/>
    <property type="match status" value="1"/>
</dbReference>
<dbReference type="Pfam" id="PF02768">
    <property type="entry name" value="DNA_pol3_beta_3"/>
    <property type="match status" value="1"/>
</dbReference>
<dbReference type="InterPro" id="IPR022634">
    <property type="entry name" value="DNA_polIII_beta_N"/>
</dbReference>
<evidence type="ECO:0000259" key="12">
    <source>
        <dbReference type="Pfam" id="PF02767"/>
    </source>
</evidence>
<gene>
    <name evidence="14" type="ORF">XW81_00060</name>
</gene>
<evidence type="ECO:0000256" key="3">
    <source>
        <dbReference type="ARBA" id="ARBA00021035"/>
    </source>
</evidence>
<dbReference type="InterPro" id="IPR022635">
    <property type="entry name" value="DNA_polIII_beta_C"/>
</dbReference>
<dbReference type="GO" id="GO:0003887">
    <property type="term" value="F:DNA-directed DNA polymerase activity"/>
    <property type="evidence" value="ECO:0007669"/>
    <property type="project" value="UniProtKB-UniRule"/>
</dbReference>
<dbReference type="GO" id="GO:0003677">
    <property type="term" value="F:DNA binding"/>
    <property type="evidence" value="ECO:0007669"/>
    <property type="project" value="UniProtKB-UniRule"/>
</dbReference>
<feature type="domain" description="DNA polymerase III beta sliding clamp N-terminal" evidence="11">
    <location>
        <begin position="1"/>
        <end position="119"/>
    </location>
</feature>
<dbReference type="PIRSF" id="PIRSF000804">
    <property type="entry name" value="DNA_pol_III_b"/>
    <property type="match status" value="1"/>
</dbReference>
<keyword evidence="6 10" id="KW-0548">Nucleotidyltransferase</keyword>
<dbReference type="AlphaFoldDB" id="A0A172WCZ7"/>
<keyword evidence="9" id="KW-0238">DNA-binding</keyword>
<dbReference type="STRING" id="118110.XW81_00060"/>
<dbReference type="PANTHER" id="PTHR30478">
    <property type="entry name" value="DNA POLYMERASE III SUBUNIT BETA"/>
    <property type="match status" value="1"/>
</dbReference>